<feature type="compositionally biased region" description="Basic and acidic residues" evidence="1">
    <location>
        <begin position="566"/>
        <end position="576"/>
    </location>
</feature>
<feature type="chain" id="PRO_5003072029" evidence="2">
    <location>
        <begin position="28"/>
        <end position="969"/>
    </location>
</feature>
<evidence type="ECO:0000256" key="2">
    <source>
        <dbReference type="SAM" id="SignalP"/>
    </source>
</evidence>
<dbReference type="InParanoid" id="D5G9Q2"/>
<gene>
    <name evidence="3" type="ORF">GSTUM_00005021001</name>
</gene>
<feature type="compositionally biased region" description="Basic and acidic residues" evidence="1">
    <location>
        <begin position="652"/>
        <end position="683"/>
    </location>
</feature>
<sequence>MAGSTFSSPMLLPLCLVLIYAALPAHAFGAGNIASVSTVEGQNWRHGDIEDALLSISMAAVAGGKRFSFMDVKRVYFGNWLRDYSQAVDVGALKYVEGPTVRLLLSILSFMTFGYATGEFEVTDERLGCYRPEEHIDNPKDYADNEDARRYDPRLRGPVDEATELSVDPQTGMKNYIANERIRNLRSGDPMCTSAGLVRHLFGRSIQLARNYGQTGNKAELYEALRLMGTGLHCLEDFSAHSNYIELALIELGETDVFPHVGSRTRCEVNGRMIYPLVTGTFGGVDFLHSVLGEASDKLIQSEVEQLESTITAASAQSSKDGGEHGIIRDLLKQLKIGGSDDLDAQATNLEQQSEAKKNEPWGISNGGAGIKREIMPFLEWHDKIMKAINEALESIPGLTALVEKLSEAVSVFVFSLLAPYILPIVAQAKGELANGSGEVIGGARAKQFVVFEDHYSSDPTHSMLSKDHFTNLLNEPAGKVASETVKFVVPLLMQAWDGNSDPNWVLDQIIPIFHHPAFVDGSDGCGRQEGRHRMFGIIRQWWEEMDESRKQFYRRSLSGQGVEQGKNHKEGHDSGHGCGKPIHRTKPKNSGGEFCGIGEDLGKAMGGAIEQALTGSQSGGSGLGGFLGGVAATALGETLLGGSASGGRNESYSERYDDGNARSADRSYSHSGRERGQRRGEGEYGMQVAGDSHDGGKGYAAAVYSAGGEYGYSEQRYGQNYSRVPIYGGVEYGSGDYDGGESFVVPDHDHHHHHHHHHHHQPEGHSHHHHHYHEQPTYERTDSYGSNHPTDTPSYSRTSSYASESSYSVPAAEYPYIHPHGQYGEYPTNASYRTETYTQSSSYGGGQSSYQTSTRQYPGSRETREVVYSGEGDEGYVVERSYKKYSDGEEERKYKSYRRGEESEDECEEEERRKKEKKWKKKHEGSGDEGSGDEYYGSGDEDGGRRYSGSGDEDGGRRRYSGSGDEYY</sequence>
<feature type="compositionally biased region" description="Basic residues" evidence="1">
    <location>
        <begin position="915"/>
        <end position="924"/>
    </location>
</feature>
<feature type="compositionally biased region" description="Basic and acidic residues" evidence="1">
    <location>
        <begin position="774"/>
        <end position="783"/>
    </location>
</feature>
<reference evidence="3 4" key="1">
    <citation type="journal article" date="2010" name="Nature">
        <title>Perigord black truffle genome uncovers evolutionary origins and mechanisms of symbiosis.</title>
        <authorList>
            <person name="Martin F."/>
            <person name="Kohler A."/>
            <person name="Murat C."/>
            <person name="Balestrini R."/>
            <person name="Coutinho P.M."/>
            <person name="Jaillon O."/>
            <person name="Montanini B."/>
            <person name="Morin E."/>
            <person name="Noel B."/>
            <person name="Percudani R."/>
            <person name="Porcel B."/>
            <person name="Rubini A."/>
            <person name="Amicucci A."/>
            <person name="Amselem J."/>
            <person name="Anthouard V."/>
            <person name="Arcioni S."/>
            <person name="Artiguenave F."/>
            <person name="Aury J.M."/>
            <person name="Ballario P."/>
            <person name="Bolchi A."/>
            <person name="Brenna A."/>
            <person name="Brun A."/>
            <person name="Buee M."/>
            <person name="Cantarel B."/>
            <person name="Chevalier G."/>
            <person name="Couloux A."/>
            <person name="Da Silva C."/>
            <person name="Denoeud F."/>
            <person name="Duplessis S."/>
            <person name="Ghignone S."/>
            <person name="Hilselberger B."/>
            <person name="Iotti M."/>
            <person name="Marcais B."/>
            <person name="Mello A."/>
            <person name="Miranda M."/>
            <person name="Pacioni G."/>
            <person name="Quesneville H."/>
            <person name="Riccioni C."/>
            <person name="Ruotolo R."/>
            <person name="Splivallo R."/>
            <person name="Stocchi V."/>
            <person name="Tisserant E."/>
            <person name="Viscomi A.R."/>
            <person name="Zambonelli A."/>
            <person name="Zampieri E."/>
            <person name="Henrissat B."/>
            <person name="Lebrun M.H."/>
            <person name="Paolocci F."/>
            <person name="Bonfante P."/>
            <person name="Ottonello S."/>
            <person name="Wincker P."/>
        </authorList>
    </citation>
    <scope>NUCLEOTIDE SEQUENCE [LARGE SCALE GENOMIC DNA]</scope>
    <source>
        <strain evidence="3 4">Mel28</strain>
    </source>
</reference>
<organism evidence="3 4">
    <name type="scientific">Tuber melanosporum (strain Mel28)</name>
    <name type="common">Perigord black truffle</name>
    <dbReference type="NCBI Taxonomy" id="656061"/>
    <lineage>
        <taxon>Eukaryota</taxon>
        <taxon>Fungi</taxon>
        <taxon>Dikarya</taxon>
        <taxon>Ascomycota</taxon>
        <taxon>Pezizomycotina</taxon>
        <taxon>Pezizomycetes</taxon>
        <taxon>Pezizales</taxon>
        <taxon>Tuberaceae</taxon>
        <taxon>Tuber</taxon>
    </lineage>
</organism>
<dbReference type="STRING" id="656061.D5G9Q2"/>
<dbReference type="EMBL" id="FN430064">
    <property type="protein sequence ID" value="CAZ81245.1"/>
    <property type="molecule type" value="Genomic_DNA"/>
</dbReference>
<dbReference type="InterPro" id="IPR010816">
    <property type="entry name" value="Het-C"/>
</dbReference>
<dbReference type="HOGENOM" id="CLU_010063_1_0_1"/>
<evidence type="ECO:0000313" key="4">
    <source>
        <dbReference type="Proteomes" id="UP000006911"/>
    </source>
</evidence>
<dbReference type="PANTHER" id="PTHR14905:SF11">
    <property type="entry name" value="TINC (EUROFUNG)"/>
    <property type="match status" value="1"/>
</dbReference>
<name>D5G9Q2_TUBMM</name>
<dbReference type="KEGG" id="tml:GSTUM_00005021001"/>
<dbReference type="GeneID" id="9185382"/>
<feature type="compositionally biased region" description="Polar residues" evidence="1">
    <location>
        <begin position="784"/>
        <end position="794"/>
    </location>
</feature>
<protein>
    <submittedName>
        <fullName evidence="3">(Perigord truffle) hypothetical protein</fullName>
    </submittedName>
</protein>
<evidence type="ECO:0000313" key="3">
    <source>
        <dbReference type="EMBL" id="CAZ81245.1"/>
    </source>
</evidence>
<feature type="compositionally biased region" description="Low complexity" evidence="1">
    <location>
        <begin position="837"/>
        <end position="855"/>
    </location>
</feature>
<feature type="region of interest" description="Disordered" evidence="1">
    <location>
        <begin position="739"/>
        <end position="802"/>
    </location>
</feature>
<dbReference type="Proteomes" id="UP000006911">
    <property type="component" value="Unassembled WGS sequence"/>
</dbReference>
<dbReference type="AlphaFoldDB" id="D5G9Q2"/>
<dbReference type="eggNOG" id="ENOG502QRXF">
    <property type="taxonomic scope" value="Eukaryota"/>
</dbReference>
<dbReference type="PANTHER" id="PTHR14905">
    <property type="entry name" value="NG37"/>
    <property type="match status" value="1"/>
</dbReference>
<feature type="compositionally biased region" description="Basic residues" evidence="1">
    <location>
        <begin position="751"/>
        <end position="773"/>
    </location>
</feature>
<dbReference type="Pfam" id="PF07217">
    <property type="entry name" value="Het-C"/>
    <property type="match status" value="1"/>
</dbReference>
<accession>D5G9Q2</accession>
<feature type="region of interest" description="Disordered" evidence="1">
    <location>
        <begin position="837"/>
        <end position="969"/>
    </location>
</feature>
<keyword evidence="2" id="KW-0732">Signal</keyword>
<evidence type="ECO:0000256" key="1">
    <source>
        <dbReference type="SAM" id="MobiDB-lite"/>
    </source>
</evidence>
<feature type="compositionally biased region" description="Basic and acidic residues" evidence="1">
    <location>
        <begin position="881"/>
        <end position="902"/>
    </location>
</feature>
<feature type="region of interest" description="Disordered" evidence="1">
    <location>
        <begin position="558"/>
        <end position="595"/>
    </location>
</feature>
<keyword evidence="4" id="KW-1185">Reference proteome</keyword>
<dbReference type="RefSeq" id="XP_002837054.1">
    <property type="nucleotide sequence ID" value="XM_002837008.1"/>
</dbReference>
<dbReference type="InterPro" id="IPR052577">
    <property type="entry name" value="VWA7"/>
</dbReference>
<feature type="region of interest" description="Disordered" evidence="1">
    <location>
        <begin position="642"/>
        <end position="697"/>
    </location>
</feature>
<proteinExistence type="predicted"/>
<feature type="signal peptide" evidence="2">
    <location>
        <begin position="1"/>
        <end position="27"/>
    </location>
</feature>